<dbReference type="EMBL" id="CP019471">
    <property type="protein sequence ID" value="UQC73668.1"/>
    <property type="molecule type" value="Genomic_DNA"/>
</dbReference>
<dbReference type="FunFam" id="1.10.287.1970:FF:000001">
    <property type="entry name" value="Alanine aminotransferase 2"/>
    <property type="match status" value="1"/>
</dbReference>
<comment type="similarity">
    <text evidence="6">Belongs to the class-I pyridoxal-phosphate-dependent aminotransferase family. Alanine aminotransferase subfamily.</text>
</comment>
<evidence type="ECO:0000313" key="12">
    <source>
        <dbReference type="EMBL" id="UQC73668.1"/>
    </source>
</evidence>
<evidence type="ECO:0000256" key="3">
    <source>
        <dbReference type="ARBA" id="ARBA00022576"/>
    </source>
</evidence>
<evidence type="ECO:0000256" key="4">
    <source>
        <dbReference type="ARBA" id="ARBA00022679"/>
    </source>
</evidence>
<dbReference type="RefSeq" id="XP_049135322.1">
    <property type="nucleotide sequence ID" value="XM_049279365.1"/>
</dbReference>
<dbReference type="InterPro" id="IPR015421">
    <property type="entry name" value="PyrdxlP-dep_Trfase_major"/>
</dbReference>
<evidence type="ECO:0000259" key="11">
    <source>
        <dbReference type="Pfam" id="PF00155"/>
    </source>
</evidence>
<comment type="subunit">
    <text evidence="2">Homodimer.</text>
</comment>
<dbReference type="KEGG" id="clup:CLUP02_00313"/>
<dbReference type="InterPro" id="IPR015424">
    <property type="entry name" value="PyrdxlP-dep_Trfase"/>
</dbReference>
<dbReference type="CDD" id="cd00609">
    <property type="entry name" value="AAT_like"/>
    <property type="match status" value="1"/>
</dbReference>
<feature type="domain" description="Aminotransferase class I/classII large" evidence="11">
    <location>
        <begin position="641"/>
        <end position="1007"/>
    </location>
</feature>
<keyword evidence="3 12" id="KW-0032">Aminotransferase</keyword>
<dbReference type="AlphaFoldDB" id="A0A9Q8SAT9"/>
<dbReference type="SUPFAM" id="SSF53383">
    <property type="entry name" value="PLP-dependent transferases"/>
    <property type="match status" value="1"/>
</dbReference>
<name>A0A9Q8SAT9_9PEZI</name>
<accession>A0A9Q8SAT9</accession>
<gene>
    <name evidence="12" type="ORF">CLUP02_00313</name>
</gene>
<evidence type="ECO:0000256" key="1">
    <source>
        <dbReference type="ARBA" id="ARBA00001933"/>
    </source>
</evidence>
<keyword evidence="5" id="KW-0663">Pyridoxal phosphate</keyword>
<dbReference type="InterPro" id="IPR015422">
    <property type="entry name" value="PyrdxlP-dep_Trfase_small"/>
</dbReference>
<dbReference type="Pfam" id="PF00155">
    <property type="entry name" value="Aminotran_1_2"/>
    <property type="match status" value="1"/>
</dbReference>
<dbReference type="Proteomes" id="UP000830671">
    <property type="component" value="Chromosome 1"/>
</dbReference>
<proteinExistence type="inferred from homology"/>
<feature type="region of interest" description="Disordered" evidence="10">
    <location>
        <begin position="385"/>
        <end position="413"/>
    </location>
</feature>
<comment type="cofactor">
    <cofactor evidence="1">
        <name>pyridoxal 5'-phosphate</name>
        <dbReference type="ChEBI" id="CHEBI:597326"/>
    </cofactor>
</comment>
<keyword evidence="13" id="KW-1185">Reference proteome</keyword>
<dbReference type="FunFam" id="3.90.1150.10:FF:000010">
    <property type="entry name" value="Alanine aminotransferase 2"/>
    <property type="match status" value="1"/>
</dbReference>
<sequence length="1092" mass="122132">MNHGRLRDCSTLQREYPYHGTAARLMPASSGQAARSEVYLVDLVQGPFSVNSSIPVGGPATFLELAGTWARSVTANDAFSHVRTFNREYLATPDSPEWWFARRRRALKGCGQSGYLAARVAFLNRWAGPWPWPEKAAVAAAGWKACTFPSRGSETFISPSIDCFPFFAFSAKRDTYLTIRNRLHTAESRRRFVVEFSFFDTFRRQFSLRNTTFDTPADQHNTFDDGGEQSGLHCGQVAGSTEESGCREPSAIDEQRRQIKWYVAMLGEFCSQLLQQILERLVQLEAIPSSLVQHRSNGTAPLTPYATSLYSPSFTEQTDKALDHFALKFDQARFTPTWTPTLSILPRHRQLEFFHQGAFEANPRQTRPGLIHVFVYDSPASARLASRTGGGKHSPSWKPSRGSTETMPRRVMSRAPEVTEGDALISCQLCRLFLPSVRLIHQLNIAHCCNGPRVRDSIACRLPFGFLETHSFHLFSKHFQLLFFFARLFPVLSIRVQVFFYLDLHYTPRSPKIFLSNTPPSQRQLFFSSSNSRSSPHHRTMSTTPSRRLNVHNINQHVVAAEYAVRGELAVKSEEYRAKLSKGDKDLPFDAVISANIGNPQQLDQKPITFFRQVVSLLENPLLLEREDVLQNQLGYKSDAIARAKFLLSKVGSVGAYSASAGVPAIKESIAKFIERRDGFPADPAHIYLSGGASSGVNTLLHIIAQNAQSGVLVPIPQYPLYTATLSVLNATCVPYYLDEAAGWGTDLNTIKAAYEKATSEGTDVRAIVIINPGNPTGASLSEDDIRAVYDYAAEKQLVVMADEVYQTNVFVGKFHSFKSVLRRLQKETPGKYDGVELASLHSISKGMVGECGHRGGYFELVNFDPEVEANIYKFVSITLCAPVIGQCIVELMVNPPKEGEPSYELYKKEYDGIFNGLKERATALHKAFDQMEGVECGAPQGSMYLFPTIKLPAKATEAAQKEGRTADEFYCMRMLEATGVCVVPGSGFGQKEGTLHFRTTFLAPGTDWVGRIINFHKDFIEKYRCEEACRSFSGTTYPGRIKADIDEHLARIERFRSHQFCIQTFHSHLMWASVKPRFLKLACLIRSPKPD</sequence>
<evidence type="ECO:0000256" key="6">
    <source>
        <dbReference type="ARBA" id="ARBA00025785"/>
    </source>
</evidence>
<dbReference type="Gene3D" id="1.10.287.1970">
    <property type="match status" value="1"/>
</dbReference>
<evidence type="ECO:0000256" key="7">
    <source>
        <dbReference type="ARBA" id="ARBA00077894"/>
    </source>
</evidence>
<dbReference type="Gene3D" id="3.90.1150.10">
    <property type="entry name" value="Aspartate Aminotransferase, domain 1"/>
    <property type="match status" value="1"/>
</dbReference>
<dbReference type="Gene3D" id="3.40.640.10">
    <property type="entry name" value="Type I PLP-dependent aspartate aminotransferase-like (Major domain)"/>
    <property type="match status" value="1"/>
</dbReference>
<dbReference type="PANTHER" id="PTHR11751">
    <property type="entry name" value="ALANINE AMINOTRANSFERASE"/>
    <property type="match status" value="1"/>
</dbReference>
<evidence type="ECO:0000256" key="2">
    <source>
        <dbReference type="ARBA" id="ARBA00011738"/>
    </source>
</evidence>
<evidence type="ECO:0000256" key="5">
    <source>
        <dbReference type="ARBA" id="ARBA00022898"/>
    </source>
</evidence>
<evidence type="ECO:0000256" key="9">
    <source>
        <dbReference type="ARBA" id="ARBA00080525"/>
    </source>
</evidence>
<keyword evidence="4" id="KW-0808">Transferase</keyword>
<dbReference type="InterPro" id="IPR004839">
    <property type="entry name" value="Aminotransferase_I/II_large"/>
</dbReference>
<evidence type="ECO:0000256" key="10">
    <source>
        <dbReference type="SAM" id="MobiDB-lite"/>
    </source>
</evidence>
<reference evidence="12" key="1">
    <citation type="journal article" date="2021" name="Mol. Plant Microbe Interact.">
        <title>Complete Genome Sequence of the Plant-Pathogenic Fungus Colletotrichum lupini.</title>
        <authorList>
            <person name="Baroncelli R."/>
            <person name="Pensec F."/>
            <person name="Da Lio D."/>
            <person name="Boufleur T."/>
            <person name="Vicente I."/>
            <person name="Sarrocco S."/>
            <person name="Picot A."/>
            <person name="Baraldi E."/>
            <person name="Sukno S."/>
            <person name="Thon M."/>
            <person name="Le Floch G."/>
        </authorList>
    </citation>
    <scope>NUCLEOTIDE SEQUENCE</scope>
    <source>
        <strain evidence="12">IMI 504893</strain>
    </source>
</reference>
<dbReference type="PANTHER" id="PTHR11751:SF29">
    <property type="entry name" value="ALANINE TRANSAMINASE"/>
    <property type="match status" value="1"/>
</dbReference>
<protein>
    <recommendedName>
        <fullName evidence="7">Glutamate pyruvate transaminase</fullName>
    </recommendedName>
    <alternativeName>
        <fullName evidence="8">Glutamic--alanine transaminase</fullName>
    </alternativeName>
    <alternativeName>
        <fullName evidence="9">Glutamic--pyruvic transaminase</fullName>
    </alternativeName>
</protein>
<evidence type="ECO:0000256" key="8">
    <source>
        <dbReference type="ARBA" id="ARBA00078532"/>
    </source>
</evidence>
<dbReference type="InterPro" id="IPR045088">
    <property type="entry name" value="ALAT1/2-like"/>
</dbReference>
<organism evidence="12 13">
    <name type="scientific">Colletotrichum lupini</name>
    <dbReference type="NCBI Taxonomy" id="145971"/>
    <lineage>
        <taxon>Eukaryota</taxon>
        <taxon>Fungi</taxon>
        <taxon>Dikarya</taxon>
        <taxon>Ascomycota</taxon>
        <taxon>Pezizomycotina</taxon>
        <taxon>Sordariomycetes</taxon>
        <taxon>Hypocreomycetidae</taxon>
        <taxon>Glomerellales</taxon>
        <taxon>Glomerellaceae</taxon>
        <taxon>Colletotrichum</taxon>
        <taxon>Colletotrichum acutatum species complex</taxon>
    </lineage>
</organism>
<dbReference type="FunFam" id="3.40.640.10:FF:000012">
    <property type="entry name" value="alanine aminotransferase 2"/>
    <property type="match status" value="1"/>
</dbReference>
<dbReference type="GO" id="GO:0008483">
    <property type="term" value="F:transaminase activity"/>
    <property type="evidence" value="ECO:0007669"/>
    <property type="project" value="UniProtKB-KW"/>
</dbReference>
<dbReference type="GeneID" id="73334375"/>
<dbReference type="GO" id="GO:0030170">
    <property type="term" value="F:pyridoxal phosphate binding"/>
    <property type="evidence" value="ECO:0007669"/>
    <property type="project" value="InterPro"/>
</dbReference>
<evidence type="ECO:0000313" key="13">
    <source>
        <dbReference type="Proteomes" id="UP000830671"/>
    </source>
</evidence>